<evidence type="ECO:0000313" key="3">
    <source>
        <dbReference type="EMBL" id="HIZ91629.1"/>
    </source>
</evidence>
<comment type="caution">
    <text evidence="3">The sequence shown here is derived from an EMBL/GenBank/DDBJ whole genome shotgun (WGS) entry which is preliminary data.</text>
</comment>
<reference evidence="3" key="2">
    <citation type="submission" date="2021-04" db="EMBL/GenBank/DDBJ databases">
        <authorList>
            <person name="Gilroy R."/>
        </authorList>
    </citation>
    <scope>NUCLEOTIDE SEQUENCE</scope>
    <source>
        <strain evidence="3">CHK118-2852</strain>
    </source>
</reference>
<proteinExistence type="inferred from homology"/>
<keyword evidence="2" id="KW-0963">Cytoplasm</keyword>
<dbReference type="InterPro" id="IPR036822">
    <property type="entry name" value="CutC-like_dom_sf"/>
</dbReference>
<sequence>MERLLFEVCANGVESCLAAQAGGADRVELCAGIPEGGTTPSYGDIMAARNLLDHTRLHVIIRPRGGDFLYSPLEQRIMLEDITNARRLGADGVVLGCLTPDGDVDLPLMARMMKAAAEMSVTFHRAFDVCRDPYRALEDIIGLGCHRILTSGQQPTAEQGIPLLQELQKAAAGRIKLLAGCRVNEGNIAHIARETGITEFHFSARETTESGMKWRNGAVSMGGTVRIEEYARAVTTERRVRNTITAAHKG</sequence>
<comment type="subcellular location">
    <subcellularLocation>
        <location evidence="2">Cytoplasm</location>
    </subcellularLocation>
</comment>
<name>A0A9D2GYK7_9BACE</name>
<gene>
    <name evidence="2" type="primary">cutC</name>
    <name evidence="3" type="ORF">H9807_05875</name>
</gene>
<comment type="similarity">
    <text evidence="1 2">Belongs to the CutC family.</text>
</comment>
<dbReference type="PANTHER" id="PTHR12598">
    <property type="entry name" value="COPPER HOMEOSTASIS PROTEIN CUTC"/>
    <property type="match status" value="1"/>
</dbReference>
<dbReference type="GO" id="GO:0005507">
    <property type="term" value="F:copper ion binding"/>
    <property type="evidence" value="ECO:0007669"/>
    <property type="project" value="TreeGrafter"/>
</dbReference>
<dbReference type="PANTHER" id="PTHR12598:SF0">
    <property type="entry name" value="COPPER HOMEOSTASIS PROTEIN CUTC HOMOLOG"/>
    <property type="match status" value="1"/>
</dbReference>
<dbReference type="FunFam" id="3.20.20.380:FF:000001">
    <property type="entry name" value="Copper homeostasis protein CutC"/>
    <property type="match status" value="1"/>
</dbReference>
<evidence type="ECO:0000256" key="2">
    <source>
        <dbReference type="HAMAP-Rule" id="MF_00795"/>
    </source>
</evidence>
<dbReference type="SUPFAM" id="SSF110395">
    <property type="entry name" value="CutC-like"/>
    <property type="match status" value="1"/>
</dbReference>
<reference evidence="3" key="1">
    <citation type="journal article" date="2021" name="PeerJ">
        <title>Extensive microbial diversity within the chicken gut microbiome revealed by metagenomics and culture.</title>
        <authorList>
            <person name="Gilroy R."/>
            <person name="Ravi A."/>
            <person name="Getino M."/>
            <person name="Pursley I."/>
            <person name="Horton D.L."/>
            <person name="Alikhan N.F."/>
            <person name="Baker D."/>
            <person name="Gharbi K."/>
            <person name="Hall N."/>
            <person name="Watson M."/>
            <person name="Adriaenssens E.M."/>
            <person name="Foster-Nyarko E."/>
            <person name="Jarju S."/>
            <person name="Secka A."/>
            <person name="Antonio M."/>
            <person name="Oren A."/>
            <person name="Chaudhuri R.R."/>
            <person name="La Ragione R."/>
            <person name="Hildebrand F."/>
            <person name="Pallen M.J."/>
        </authorList>
    </citation>
    <scope>NUCLEOTIDE SEQUENCE</scope>
    <source>
        <strain evidence="3">CHK118-2852</strain>
    </source>
</reference>
<evidence type="ECO:0000313" key="4">
    <source>
        <dbReference type="Proteomes" id="UP000824108"/>
    </source>
</evidence>
<dbReference type="InterPro" id="IPR005627">
    <property type="entry name" value="CutC-like"/>
</dbReference>
<evidence type="ECO:0000256" key="1">
    <source>
        <dbReference type="ARBA" id="ARBA00007768"/>
    </source>
</evidence>
<organism evidence="3 4">
    <name type="scientific">Candidatus Bacteroides merdavium</name>
    <dbReference type="NCBI Taxonomy" id="2838472"/>
    <lineage>
        <taxon>Bacteria</taxon>
        <taxon>Pseudomonadati</taxon>
        <taxon>Bacteroidota</taxon>
        <taxon>Bacteroidia</taxon>
        <taxon>Bacteroidales</taxon>
        <taxon>Bacteroidaceae</taxon>
        <taxon>Bacteroides</taxon>
    </lineage>
</organism>
<dbReference type="Pfam" id="PF03932">
    <property type="entry name" value="CutC"/>
    <property type="match status" value="1"/>
</dbReference>
<dbReference type="Gene3D" id="3.20.20.380">
    <property type="entry name" value="Copper homeostasis (CutC) domain"/>
    <property type="match status" value="1"/>
</dbReference>
<dbReference type="AlphaFoldDB" id="A0A9D2GYK7"/>
<accession>A0A9D2GYK7</accession>
<dbReference type="GO" id="GO:0005737">
    <property type="term" value="C:cytoplasm"/>
    <property type="evidence" value="ECO:0007669"/>
    <property type="project" value="UniProtKB-SubCell"/>
</dbReference>
<dbReference type="EMBL" id="DXAV01000050">
    <property type="protein sequence ID" value="HIZ91629.1"/>
    <property type="molecule type" value="Genomic_DNA"/>
</dbReference>
<dbReference type="Proteomes" id="UP000824108">
    <property type="component" value="Unassembled WGS sequence"/>
</dbReference>
<dbReference type="HAMAP" id="MF_00795">
    <property type="entry name" value="CutC"/>
    <property type="match status" value="1"/>
</dbReference>
<protein>
    <recommendedName>
        <fullName evidence="2">PF03932 family protein CutC</fullName>
    </recommendedName>
</protein>
<comment type="caution">
    <text evidence="2">Once thought to be involved in copper homeostasis, experiments in E.coli have shown this is not the case.</text>
</comment>